<sequence length="83" mass="9291">MSETIRHSLAILRRKQVEQEVGLSRSTIYQRIKDGTFPRPIRLGARAVGWRAGDIDGFLRDPAGYRSPLASDNGGGEKTHERD</sequence>
<protein>
    <submittedName>
        <fullName evidence="2">AlpA family phage regulatory protein</fullName>
    </submittedName>
</protein>
<dbReference type="RefSeq" id="WP_154566963.1">
    <property type="nucleotide sequence ID" value="NZ_VOSW01000131.1"/>
</dbReference>
<reference evidence="2 3" key="1">
    <citation type="journal article" date="2020" name="Int. J. Syst. Evol. Microbiol.">
        <title>Paraburkholderia madseniana sp. nov., a phenolic acid-degrading bacterium isolated from acidic forest soil.</title>
        <authorList>
            <person name="Wilhelm R.C."/>
            <person name="Murphy S.J.L."/>
            <person name="Feriancek N.M."/>
            <person name="Karasz D.C."/>
            <person name="DeRito C.M."/>
            <person name="Newman J.D."/>
            <person name="Buckley D.H."/>
        </authorList>
    </citation>
    <scope>NUCLEOTIDE SEQUENCE [LARGE SCALE GENOMIC DNA]</scope>
    <source>
        <strain evidence="2 3">RP11</strain>
    </source>
</reference>
<comment type="caution">
    <text evidence="2">The sequence shown here is derived from an EMBL/GenBank/DDBJ whole genome shotgun (WGS) entry which is preliminary data.</text>
</comment>
<dbReference type="PANTHER" id="PTHR36154">
    <property type="entry name" value="DNA-BINDING TRANSCRIPTIONAL ACTIVATOR ALPA"/>
    <property type="match status" value="1"/>
</dbReference>
<dbReference type="Gene3D" id="1.10.238.160">
    <property type="match status" value="1"/>
</dbReference>
<evidence type="ECO:0000313" key="2">
    <source>
        <dbReference type="EMBL" id="KAE8754365.1"/>
    </source>
</evidence>
<dbReference type="PANTHER" id="PTHR36154:SF1">
    <property type="entry name" value="DNA-BINDING TRANSCRIPTIONAL ACTIVATOR ALPA"/>
    <property type="match status" value="1"/>
</dbReference>
<organism evidence="2 3">
    <name type="scientific">Paraburkholderia madseniana</name>
    <dbReference type="NCBI Taxonomy" id="2599607"/>
    <lineage>
        <taxon>Bacteria</taxon>
        <taxon>Pseudomonadati</taxon>
        <taxon>Pseudomonadota</taxon>
        <taxon>Betaproteobacteria</taxon>
        <taxon>Burkholderiales</taxon>
        <taxon>Burkholderiaceae</taxon>
        <taxon>Paraburkholderia</taxon>
    </lineage>
</organism>
<name>A0A6N6W1B8_9BURK</name>
<evidence type="ECO:0000256" key="1">
    <source>
        <dbReference type="SAM" id="MobiDB-lite"/>
    </source>
</evidence>
<dbReference type="AlphaFoldDB" id="A0A6N6W1B8"/>
<dbReference type="InterPro" id="IPR052931">
    <property type="entry name" value="Prophage_regulatory_activator"/>
</dbReference>
<dbReference type="EMBL" id="VOSW01000131">
    <property type="protein sequence ID" value="KAE8754365.1"/>
    <property type="molecule type" value="Genomic_DNA"/>
</dbReference>
<dbReference type="OrthoDB" id="9182156at2"/>
<proteinExistence type="predicted"/>
<feature type="region of interest" description="Disordered" evidence="1">
    <location>
        <begin position="62"/>
        <end position="83"/>
    </location>
</feature>
<gene>
    <name evidence="2" type="ORF">FSO04_40125</name>
</gene>
<dbReference type="InterPro" id="IPR010260">
    <property type="entry name" value="AlpA"/>
</dbReference>
<dbReference type="Proteomes" id="UP000463700">
    <property type="component" value="Unassembled WGS sequence"/>
</dbReference>
<dbReference type="Pfam" id="PF05930">
    <property type="entry name" value="Phage_AlpA"/>
    <property type="match status" value="1"/>
</dbReference>
<evidence type="ECO:0000313" key="3">
    <source>
        <dbReference type="Proteomes" id="UP000463700"/>
    </source>
</evidence>
<accession>A0A6N6W1B8</accession>